<gene>
    <name evidence="4" type="ORF">BOTBODRAFT_110023</name>
</gene>
<dbReference type="InterPro" id="IPR010816">
    <property type="entry name" value="Het-C"/>
</dbReference>
<keyword evidence="3" id="KW-0732">Signal</keyword>
<feature type="transmembrane region" description="Helical" evidence="2">
    <location>
        <begin position="114"/>
        <end position="134"/>
    </location>
</feature>
<feature type="compositionally biased region" description="Basic and acidic residues" evidence="1">
    <location>
        <begin position="160"/>
        <end position="169"/>
    </location>
</feature>
<sequence>MAGCLLRLLLSLTVVLVLLPHAYAFGAGDIPDYAYLNDKAFRRVPHGDIENILMELNKSIVASASGGAMGLFLGVTNAFGGGPKFSKMDVKRVYFGNWLRDFSQAMDIAGLSRITADTIVMVVMALGFLTFGFATEEFEVTPDRLGVYLPVEHIDNPKGYGEKEGDARRFHPSLRPPVNPRELEIDEQTGMKKYIANETGPWDTSTAHVRRTIESCITYGRRAAGRNGPDMWEAYRLLGTALHTLEDLTAHSNWCELAMRKMGYNRIFCHVGDAVLVKTPLGPAPPLVTGTFGSTDFLHSLLGEATDQLRQASLRDLTKQIDNAKAQNGTSKAILRKLHAILEKLPSSDNRNEMLQQAEEEQYKIFHFDPDDIAPETVQKTLWRLLEWRDKVVKDVVGVIEKIPGLESLLEEVTNTLNAFVLFVLEPWLTPILEDVTQTLQKSSEAIINTEGQYEVFDDPYASDPTHSLLSKDHFSLILNEPAGRIAMIVVRHTVERVVRAWYDPAVDVNQVSREILDAFHHPYFARPDCVLQSEMFEYMQAWIEGMDEVDRNRTLASLDKVSRSRTVYCRFVPILT</sequence>
<dbReference type="InParanoid" id="A0A067MF90"/>
<keyword evidence="5" id="KW-1185">Reference proteome</keyword>
<dbReference type="STRING" id="930990.A0A067MF90"/>
<name>A0A067MF90_BOTB1</name>
<evidence type="ECO:0008006" key="6">
    <source>
        <dbReference type="Google" id="ProtNLM"/>
    </source>
</evidence>
<dbReference type="Proteomes" id="UP000027195">
    <property type="component" value="Unassembled WGS sequence"/>
</dbReference>
<accession>A0A067MF90</accession>
<reference evidence="5" key="1">
    <citation type="journal article" date="2014" name="Proc. Natl. Acad. Sci. U.S.A.">
        <title>Extensive sampling of basidiomycete genomes demonstrates inadequacy of the white-rot/brown-rot paradigm for wood decay fungi.</title>
        <authorList>
            <person name="Riley R."/>
            <person name="Salamov A.A."/>
            <person name="Brown D.W."/>
            <person name="Nagy L.G."/>
            <person name="Floudas D."/>
            <person name="Held B.W."/>
            <person name="Levasseur A."/>
            <person name="Lombard V."/>
            <person name="Morin E."/>
            <person name="Otillar R."/>
            <person name="Lindquist E.A."/>
            <person name="Sun H."/>
            <person name="LaButti K.M."/>
            <person name="Schmutz J."/>
            <person name="Jabbour D."/>
            <person name="Luo H."/>
            <person name="Baker S.E."/>
            <person name="Pisabarro A.G."/>
            <person name="Walton J.D."/>
            <person name="Blanchette R.A."/>
            <person name="Henrissat B."/>
            <person name="Martin F."/>
            <person name="Cullen D."/>
            <person name="Hibbett D.S."/>
            <person name="Grigoriev I.V."/>
        </authorList>
    </citation>
    <scope>NUCLEOTIDE SEQUENCE [LARGE SCALE GENOMIC DNA]</scope>
    <source>
        <strain evidence="5">FD-172 SS1</strain>
    </source>
</reference>
<organism evidence="4 5">
    <name type="scientific">Botryobasidium botryosum (strain FD-172 SS1)</name>
    <dbReference type="NCBI Taxonomy" id="930990"/>
    <lineage>
        <taxon>Eukaryota</taxon>
        <taxon>Fungi</taxon>
        <taxon>Dikarya</taxon>
        <taxon>Basidiomycota</taxon>
        <taxon>Agaricomycotina</taxon>
        <taxon>Agaricomycetes</taxon>
        <taxon>Cantharellales</taxon>
        <taxon>Botryobasidiaceae</taxon>
        <taxon>Botryobasidium</taxon>
    </lineage>
</organism>
<keyword evidence="2" id="KW-1133">Transmembrane helix</keyword>
<evidence type="ECO:0000256" key="2">
    <source>
        <dbReference type="SAM" id="Phobius"/>
    </source>
</evidence>
<dbReference type="PANTHER" id="PTHR14905">
    <property type="entry name" value="NG37"/>
    <property type="match status" value="1"/>
</dbReference>
<feature type="transmembrane region" description="Helical" evidence="2">
    <location>
        <begin position="60"/>
        <end position="82"/>
    </location>
</feature>
<dbReference type="OrthoDB" id="2506204at2759"/>
<keyword evidence="2" id="KW-0472">Membrane</keyword>
<dbReference type="InterPro" id="IPR052577">
    <property type="entry name" value="VWA7"/>
</dbReference>
<evidence type="ECO:0000313" key="4">
    <source>
        <dbReference type="EMBL" id="KDQ14443.1"/>
    </source>
</evidence>
<dbReference type="Pfam" id="PF07217">
    <property type="entry name" value="Het-C"/>
    <property type="match status" value="1"/>
</dbReference>
<evidence type="ECO:0000313" key="5">
    <source>
        <dbReference type="Proteomes" id="UP000027195"/>
    </source>
</evidence>
<dbReference type="AlphaFoldDB" id="A0A067MF90"/>
<proteinExistence type="predicted"/>
<dbReference type="EMBL" id="KL198037">
    <property type="protein sequence ID" value="KDQ14443.1"/>
    <property type="molecule type" value="Genomic_DNA"/>
</dbReference>
<feature type="chain" id="PRO_5001641246" description="Heterokaryon incompatibility Het-C" evidence="3">
    <location>
        <begin position="25"/>
        <end position="577"/>
    </location>
</feature>
<evidence type="ECO:0000256" key="1">
    <source>
        <dbReference type="SAM" id="MobiDB-lite"/>
    </source>
</evidence>
<evidence type="ECO:0000256" key="3">
    <source>
        <dbReference type="SAM" id="SignalP"/>
    </source>
</evidence>
<keyword evidence="2" id="KW-0812">Transmembrane</keyword>
<feature type="region of interest" description="Disordered" evidence="1">
    <location>
        <begin position="160"/>
        <end position="180"/>
    </location>
</feature>
<protein>
    <recommendedName>
        <fullName evidence="6">Heterokaryon incompatibility Het-C</fullName>
    </recommendedName>
</protein>
<feature type="signal peptide" evidence="3">
    <location>
        <begin position="1"/>
        <end position="24"/>
    </location>
</feature>
<dbReference type="PANTHER" id="PTHR14905:SF7">
    <property type="entry name" value="VON WILLEBRAND FACTOR A DOMAIN-CONTAINING PROTEIN 7"/>
    <property type="match status" value="1"/>
</dbReference>
<dbReference type="HOGENOM" id="CLU_010063_2_2_1"/>